<name>A0ABP8AM00_9ACTN</name>
<evidence type="ECO:0000313" key="2">
    <source>
        <dbReference type="Proteomes" id="UP001501251"/>
    </source>
</evidence>
<reference evidence="2" key="1">
    <citation type="journal article" date="2019" name="Int. J. Syst. Evol. Microbiol.">
        <title>The Global Catalogue of Microorganisms (GCM) 10K type strain sequencing project: providing services to taxonomists for standard genome sequencing and annotation.</title>
        <authorList>
            <consortium name="The Broad Institute Genomics Platform"/>
            <consortium name="The Broad Institute Genome Sequencing Center for Infectious Disease"/>
            <person name="Wu L."/>
            <person name="Ma J."/>
        </authorList>
    </citation>
    <scope>NUCLEOTIDE SEQUENCE [LARGE SCALE GENOMIC DNA]</scope>
    <source>
        <strain evidence="2">JCM 17388</strain>
    </source>
</reference>
<dbReference type="Proteomes" id="UP001501251">
    <property type="component" value="Unassembled WGS sequence"/>
</dbReference>
<keyword evidence="2" id="KW-1185">Reference proteome</keyword>
<gene>
    <name evidence="1" type="ORF">GCM10022252_17250</name>
</gene>
<sequence length="61" mass="6606">MTQMLTHSIATDAAAATTAATRRWTGVTVGITRYSPRMMVEALHFVLEGTLTGADRNPINE</sequence>
<accession>A0ABP8AM00</accession>
<organism evidence="1 2">
    <name type="scientific">Streptosporangium oxazolinicum</name>
    <dbReference type="NCBI Taxonomy" id="909287"/>
    <lineage>
        <taxon>Bacteria</taxon>
        <taxon>Bacillati</taxon>
        <taxon>Actinomycetota</taxon>
        <taxon>Actinomycetes</taxon>
        <taxon>Streptosporangiales</taxon>
        <taxon>Streptosporangiaceae</taxon>
        <taxon>Streptosporangium</taxon>
    </lineage>
</organism>
<dbReference type="EMBL" id="BAABAQ010000002">
    <property type="protein sequence ID" value="GAA4185986.1"/>
    <property type="molecule type" value="Genomic_DNA"/>
</dbReference>
<evidence type="ECO:0000313" key="1">
    <source>
        <dbReference type="EMBL" id="GAA4185986.1"/>
    </source>
</evidence>
<protein>
    <submittedName>
        <fullName evidence="1">Uncharacterized protein</fullName>
    </submittedName>
</protein>
<proteinExistence type="predicted"/>
<comment type="caution">
    <text evidence="1">The sequence shown here is derived from an EMBL/GenBank/DDBJ whole genome shotgun (WGS) entry which is preliminary data.</text>
</comment>